<dbReference type="Gene3D" id="1.25.40.10">
    <property type="entry name" value="Tetratricopeptide repeat domain"/>
    <property type="match status" value="1"/>
</dbReference>
<dbReference type="GeneID" id="92209394"/>
<keyword evidence="1" id="KW-0963">Cytoplasm</keyword>
<feature type="compositionally biased region" description="Basic residues" evidence="2">
    <location>
        <begin position="632"/>
        <end position="641"/>
    </location>
</feature>
<evidence type="ECO:0000313" key="3">
    <source>
        <dbReference type="EMBL" id="CAK9440098.1"/>
    </source>
</evidence>
<protein>
    <recommendedName>
        <fullName evidence="1">Signal recognition particle subunit SRP72</fullName>
    </recommendedName>
</protein>
<reference evidence="3 4" key="1">
    <citation type="submission" date="2024-03" db="EMBL/GenBank/DDBJ databases">
        <authorList>
            <person name="Brejova B."/>
        </authorList>
    </citation>
    <scope>NUCLEOTIDE SEQUENCE [LARGE SCALE GENOMIC DNA]</scope>
    <source>
        <strain evidence="3 4">CBS 14171</strain>
    </source>
</reference>
<feature type="compositionally biased region" description="Low complexity" evidence="2">
    <location>
        <begin position="611"/>
        <end position="631"/>
    </location>
</feature>
<feature type="region of interest" description="Disordered" evidence="2">
    <location>
        <begin position="547"/>
        <end position="568"/>
    </location>
</feature>
<dbReference type="PANTHER" id="PTHR14094">
    <property type="entry name" value="SIGNAL RECOGNITION PARTICLE 72"/>
    <property type="match status" value="1"/>
</dbReference>
<keyword evidence="1" id="KW-0733">Signal recognition particle</keyword>
<evidence type="ECO:0000256" key="2">
    <source>
        <dbReference type="SAM" id="MobiDB-lite"/>
    </source>
</evidence>
<evidence type="ECO:0000313" key="4">
    <source>
        <dbReference type="Proteomes" id="UP001497383"/>
    </source>
</evidence>
<dbReference type="RefSeq" id="XP_066831136.1">
    <property type="nucleotide sequence ID" value="XM_066974392.1"/>
</dbReference>
<comment type="function">
    <text evidence="1">Component of the signal recognition particle (SRP) complex, a ribonucleoprotein complex that mediates the cotranslational targeting of secretory and membrane proteins to the endoplasmic reticulum (ER).</text>
</comment>
<dbReference type="PANTHER" id="PTHR14094:SF9">
    <property type="entry name" value="SIGNAL RECOGNITION PARTICLE SUBUNIT SRP72"/>
    <property type="match status" value="1"/>
</dbReference>
<gene>
    <name evidence="3" type="ORF">LODBEIA_P41980</name>
</gene>
<keyword evidence="1" id="KW-0687">Ribonucleoprotein</keyword>
<comment type="subcellular location">
    <subcellularLocation>
        <location evidence="1">Cytoplasm</location>
    </subcellularLocation>
</comment>
<dbReference type="Proteomes" id="UP001497383">
    <property type="component" value="Chromosome 5"/>
</dbReference>
<name>A0ABP0ZP92_9ASCO</name>
<proteinExistence type="inferred from homology"/>
<dbReference type="InterPro" id="IPR011990">
    <property type="entry name" value="TPR-like_helical_dom_sf"/>
</dbReference>
<feature type="region of interest" description="Disordered" evidence="2">
    <location>
        <begin position="594"/>
        <end position="641"/>
    </location>
</feature>
<organism evidence="3 4">
    <name type="scientific">Lodderomyces beijingensis</name>
    <dbReference type="NCBI Taxonomy" id="1775926"/>
    <lineage>
        <taxon>Eukaryota</taxon>
        <taxon>Fungi</taxon>
        <taxon>Dikarya</taxon>
        <taxon>Ascomycota</taxon>
        <taxon>Saccharomycotina</taxon>
        <taxon>Pichiomycetes</taxon>
        <taxon>Debaryomycetaceae</taxon>
        <taxon>Candida/Lodderomyces clade</taxon>
        <taxon>Lodderomyces</taxon>
    </lineage>
</organism>
<evidence type="ECO:0000256" key="1">
    <source>
        <dbReference type="PIRNR" id="PIRNR038922"/>
    </source>
</evidence>
<dbReference type="InterPro" id="IPR026270">
    <property type="entry name" value="SRP72"/>
</dbReference>
<dbReference type="PIRSF" id="PIRSF038922">
    <property type="entry name" value="SRP72"/>
    <property type="match status" value="1"/>
</dbReference>
<accession>A0ABP0ZP92</accession>
<dbReference type="EMBL" id="OZ022409">
    <property type="protein sequence ID" value="CAK9440098.1"/>
    <property type="molecule type" value="Genomic_DNA"/>
</dbReference>
<sequence length="641" mass="71373">MSSAVVDAFNRLNLQLGSSPSEYEKVYGVSYEYLSKVKNFDDLQAFKNCLVSLINLDQYGKAEQLVAKVPKSLEKSLILEISYIYYKVGKCSEILKLYETYESQVESKFIQAGLVHVLIQTYYKLGDYAKALQLNHRLLGSGDSGDEKLDLAINEKAIASQLILSTGESVDSSLELADESSYDLLYNEAIVQLAKSNLAESLSLLQRAHKLCFDNHVPEQELEAEILPINLAISYVYQLKGDRAKAQEILESISVDKVADALLKLIVQNNLYSQNSIQTGVSPNFIERELDIQQRIQQLKQKLTIIQYDTILHNSILLRFATGSLSSCQLKAPSLARGKGLVAQAYKILTALDITYKSINDPSQTKAIGRKLVRYITQQTDAQVKEASVLLLVFVNSKWGNFDQSLPILEKMAQESMNTMAISPGIVGTLVNVYESTQNINKLKTLLRTLVEKFLYSPPDAFKKADYFNTAKIIAMKNMAFSKDSRQLFEYLHEANPQDDLINSVLSNSDEKLTPIEELASSKSVEELLAVNIADLIPNKTQPIRTVHSKNAPKVTKKQRKPTFGKSKVVKPEGELKLDEERWLPMKLRSYCKPSKKKRAGGHQGAVEPTASVQSATSAQGTSSSTSSSSGNKKKKKKGKK</sequence>
<comment type="similarity">
    <text evidence="1">Belongs to the SRP72 family.</text>
</comment>
<keyword evidence="4" id="KW-1185">Reference proteome</keyword>